<name>F2U2J2_SALR5</name>
<dbReference type="PANTHER" id="PTHR46967:SF2">
    <property type="entry name" value="SUSHI, VON WILLEBRAND FACTOR TYPE A, EGF AND PENTRAXIN DOMAIN-CONTAINING PROTEIN 1-LIKE"/>
    <property type="match status" value="1"/>
</dbReference>
<dbReference type="GO" id="GO:0005975">
    <property type="term" value="P:carbohydrate metabolic process"/>
    <property type="evidence" value="ECO:0007669"/>
    <property type="project" value="InterPro"/>
</dbReference>
<organism evidence="3 4">
    <name type="scientific">Salpingoeca rosetta (strain ATCC 50818 / BSB-021)</name>
    <dbReference type="NCBI Taxonomy" id="946362"/>
    <lineage>
        <taxon>Eukaryota</taxon>
        <taxon>Choanoflagellata</taxon>
        <taxon>Craspedida</taxon>
        <taxon>Salpingoecidae</taxon>
        <taxon>Salpingoeca</taxon>
    </lineage>
</organism>
<dbReference type="Proteomes" id="UP000007799">
    <property type="component" value="Unassembled WGS sequence"/>
</dbReference>
<reference evidence="3" key="1">
    <citation type="submission" date="2009-08" db="EMBL/GenBank/DDBJ databases">
        <title>Annotation of Salpingoeca rosetta.</title>
        <authorList>
            <consortium name="The Broad Institute Genome Sequencing Platform"/>
            <person name="Russ C."/>
            <person name="Cuomo C."/>
            <person name="Burger G."/>
            <person name="Gray M.W."/>
            <person name="Holland P.W.H."/>
            <person name="King N."/>
            <person name="Lang F.B.F."/>
            <person name="Roger A.J."/>
            <person name="Ruiz-Trillo I."/>
            <person name="Young S.K."/>
            <person name="Zeng Q."/>
            <person name="Gargeya S."/>
            <person name="Alvarado L."/>
            <person name="Berlin A."/>
            <person name="Chapman S.B."/>
            <person name="Chen Z."/>
            <person name="Freedman E."/>
            <person name="Gellesch M."/>
            <person name="Goldberg J."/>
            <person name="Griggs A."/>
            <person name="Gujja S."/>
            <person name="Heilman E."/>
            <person name="Heiman D."/>
            <person name="Howarth C."/>
            <person name="Mehta T."/>
            <person name="Neiman D."/>
            <person name="Pearson M."/>
            <person name="Roberts A."/>
            <person name="Saif S."/>
            <person name="Shea T."/>
            <person name="Shenoy N."/>
            <person name="Sisk P."/>
            <person name="Stolte C."/>
            <person name="Sykes S."/>
            <person name="White J."/>
            <person name="Yandava C."/>
            <person name="Haas B."/>
            <person name="Nusbaum C."/>
            <person name="Birren B."/>
        </authorList>
    </citation>
    <scope>NUCLEOTIDE SEQUENCE</scope>
    <source>
        <strain evidence="3">ATCC 50818</strain>
    </source>
</reference>
<evidence type="ECO:0000313" key="3">
    <source>
        <dbReference type="EMBL" id="EGD81844.1"/>
    </source>
</evidence>
<feature type="domain" description="TNFR-Cys" evidence="2">
    <location>
        <begin position="380"/>
        <end position="416"/>
    </location>
</feature>
<dbReference type="GeneID" id="16077641"/>
<dbReference type="Gene3D" id="2.10.50.10">
    <property type="entry name" value="Tumor Necrosis Factor Receptor, subunit A, domain 2"/>
    <property type="match status" value="2"/>
</dbReference>
<dbReference type="AlphaFoldDB" id="F2U2J2"/>
<dbReference type="InterPro" id="IPR017853">
    <property type="entry name" value="GH"/>
</dbReference>
<dbReference type="KEGG" id="sre:PTSG_02559"/>
<evidence type="ECO:0000256" key="1">
    <source>
        <dbReference type="ARBA" id="ARBA00022801"/>
    </source>
</evidence>
<dbReference type="Gene3D" id="3.20.20.300">
    <property type="entry name" value="Glycoside hydrolase, family 3, N-terminal domain"/>
    <property type="match status" value="1"/>
</dbReference>
<dbReference type="GO" id="GO:0004553">
    <property type="term" value="F:hydrolase activity, hydrolyzing O-glycosyl compounds"/>
    <property type="evidence" value="ECO:0007669"/>
    <property type="project" value="InterPro"/>
</dbReference>
<dbReference type="RefSeq" id="XP_004997048.1">
    <property type="nucleotide sequence ID" value="XM_004996991.1"/>
</dbReference>
<dbReference type="EMBL" id="GL832959">
    <property type="protein sequence ID" value="EGD81844.1"/>
    <property type="molecule type" value="Genomic_DNA"/>
</dbReference>
<dbReference type="PROSITE" id="PS00652">
    <property type="entry name" value="TNFR_NGFR_1"/>
    <property type="match status" value="1"/>
</dbReference>
<protein>
    <recommendedName>
        <fullName evidence="2">TNFR-Cys domain-containing protein</fullName>
    </recommendedName>
</protein>
<keyword evidence="1" id="KW-0378">Hydrolase</keyword>
<dbReference type="PANTHER" id="PTHR46967">
    <property type="entry name" value="INSULIN-LIKE GROWTH FACTOR BINDING PROTEIN,N-TERMINAL"/>
    <property type="match status" value="1"/>
</dbReference>
<dbReference type="SUPFAM" id="SSF51445">
    <property type="entry name" value="(Trans)glycosidases"/>
    <property type="match status" value="1"/>
</dbReference>
<evidence type="ECO:0000259" key="2">
    <source>
        <dbReference type="PROSITE" id="PS00652"/>
    </source>
</evidence>
<keyword evidence="4" id="KW-1185">Reference proteome</keyword>
<sequence>MAQTSMTREACATLCYTFNFFTQAPLSMATNAASANTQAEFHRAVSAPSSDCNEPCTGVSTEMCRAANRMNINPGKLFRQTRSRSCRSCNTSLSIGARLDDLIGRLSLQEKAGLIGPDPVTSPCAFLDYGIKRLAIPPYLHLVETNTAVASACIISQDKCATTFIEPQSLGAAFNRMCVISTEMRAFNNLSRHRGGSVLQKIVLKSTDPCLSGEYAAAYVAGCQDGPDRKYKKMTAGLKHVNAHSVETTAWHSTGTSPPLTSGTPRLWCDLQTWSTPTRTPTSSVDAVAKTLNGSADMELGETYFTTNGHLEQAVKHNRMTINTAHNTTSLSARPADPTLPPVTAAASASAPTMASMSSANGCAECHSTRQSHQSCIAHCPLDYFYAKDHRCVPCTTCGMCTWASTSCSASFDVVCSPWTECKPGQKESVSGNAYQPLPDRASCFPTSVCEEPFIETIPPTLTTDRLCSCDTLTCNKLITQLFEEIVCAEPTDEQLDVVLDVCCSGQGEDGIRDTIRQMDAYEARRSCPGCTDTCECSAGFILVYDADSADCRPCDSVTEFSPSIGGSKCEPIEECERGQEEVSAPTCCSLDRVDGSTGCQMCPAGHYTEAGCHGSCSSFTCRAGTHHHHDSDPTTTCMDVTECASGHEEVQAMTLLISDRVCDECTEGTHKAVSGQGVPCLPVTTCDAGEEETAEPTPTSDLRVQPSTFPRMAVSKCEFGTFQSQVPTLDSNRECTLECSECPSGRFEIRACSTLENVQSHLPRPDPVQPVDGVRAHRLCHLITKCDPGEHRMRAPTSTSDAKCEPCPIGSTDHDRNPLTACQPCPCGHYVPADSIGSCEQFLCPAGTADLDRRNASTRRVRRARLAWTLPPSLAQRDCTPVTECDLGYEEMVRPTIFTDRQYRRCIEALFYRDSNTDFSTRRHGPRVPDGPHVPQQQHVHLVPAHAHDAEPQASARRGRSACLTEYELVAPSLVNDRECQRVRSCQHTEYERRSLRCSHRACVPAYSVSLVFDAKFNALADTQSRHEAFEAALGTIIATVASINEDFTARLFNRSVSGDITVMAFTASPCEADAFLDDSSLWLHGTATTATIIAHAVIECCQHMPPSPPASSCKHCCHHHHQRQQTAQGIGCCWLLDYHGVVGRDASSSGGGVVVAHAMATAATADEVVIVFAFLTGSSNNKEVATVVLTGHRQSSVAVCHAVFDDASLLLPLRWLGTVPKT</sequence>
<dbReference type="InParanoid" id="F2U2J2"/>
<evidence type="ECO:0000313" key="4">
    <source>
        <dbReference type="Proteomes" id="UP000007799"/>
    </source>
</evidence>
<gene>
    <name evidence="3" type="ORF">PTSG_02559</name>
</gene>
<dbReference type="InterPro" id="IPR036962">
    <property type="entry name" value="Glyco_hydro_3_N_sf"/>
</dbReference>
<accession>F2U2J2</accession>
<proteinExistence type="predicted"/>
<dbReference type="InterPro" id="IPR001368">
    <property type="entry name" value="TNFR/NGFR_Cys_rich_reg"/>
</dbReference>